<gene>
    <name evidence="2" type="ORF">SAMN05216216_1483</name>
</gene>
<dbReference type="Gene3D" id="3.40.50.300">
    <property type="entry name" value="P-loop containing nucleotide triphosphate hydrolases"/>
    <property type="match status" value="1"/>
</dbReference>
<dbReference type="CDD" id="cd00009">
    <property type="entry name" value="AAA"/>
    <property type="match status" value="1"/>
</dbReference>
<sequence length="247" mass="29245">MMLNNETRRKLRELNLEEMIQLIDQQQKHAHTVTQTFEERFEAIVDHVYQEKYNQKVHGLIRRAKFRIPNADVTGMYYEQRKINRNQFQELSTCRFIENNMNVIFAGFTGSGKTYCACALGKEACKLGIRTRYIRLPDLLVERDEASLVTKGVTKLINKYANYDLLILDEWLLDSLSEEEIHFIFELVERRYDTSSTIYCTQFMKKDWHQRLGGGVHADAMMDRIVHNAVWYDTGDKNIREYEAKIR</sequence>
<dbReference type="EMBL" id="FNFY01000048">
    <property type="protein sequence ID" value="SDL35246.1"/>
    <property type="molecule type" value="Genomic_DNA"/>
</dbReference>
<name>A0A1G9JDG3_9BACL</name>
<dbReference type="InterPro" id="IPR002611">
    <property type="entry name" value="IstB_ATP-bd"/>
</dbReference>
<dbReference type="InterPro" id="IPR027417">
    <property type="entry name" value="P-loop_NTPase"/>
</dbReference>
<dbReference type="PANTHER" id="PTHR30050:SF4">
    <property type="entry name" value="ATP-BINDING PROTEIN RV3427C IN INSERTION SEQUENCE-RELATED"/>
    <property type="match status" value="1"/>
</dbReference>
<dbReference type="InterPro" id="IPR028350">
    <property type="entry name" value="DNAC/IstB-like"/>
</dbReference>
<keyword evidence="3" id="KW-1185">Reference proteome</keyword>
<proteinExistence type="predicted"/>
<dbReference type="GO" id="GO:0005524">
    <property type="term" value="F:ATP binding"/>
    <property type="evidence" value="ECO:0007669"/>
    <property type="project" value="InterPro"/>
</dbReference>
<dbReference type="RefSeq" id="WP_218118676.1">
    <property type="nucleotide sequence ID" value="NZ_FNFY01000048.1"/>
</dbReference>
<reference evidence="3" key="1">
    <citation type="submission" date="2016-10" db="EMBL/GenBank/DDBJ databases">
        <authorList>
            <person name="Varghese N."/>
            <person name="Submissions S."/>
        </authorList>
    </citation>
    <scope>NUCLEOTIDE SEQUENCE [LARGE SCALE GENOMIC DNA]</scope>
    <source>
        <strain evidence="3">CGMCC 1.8895</strain>
    </source>
</reference>
<dbReference type="PIRSF" id="PIRSF003073">
    <property type="entry name" value="DNAC_TnpB_IstB"/>
    <property type="match status" value="1"/>
</dbReference>
<protein>
    <submittedName>
        <fullName evidence="2">DNA replication protein DnaC</fullName>
    </submittedName>
</protein>
<accession>A0A1G9JDG3</accession>
<dbReference type="AlphaFoldDB" id="A0A1G9JDG3"/>
<dbReference type="SUPFAM" id="SSF52540">
    <property type="entry name" value="P-loop containing nucleoside triphosphate hydrolases"/>
    <property type="match status" value="1"/>
</dbReference>
<dbReference type="GO" id="GO:0006260">
    <property type="term" value="P:DNA replication"/>
    <property type="evidence" value="ECO:0007669"/>
    <property type="project" value="TreeGrafter"/>
</dbReference>
<dbReference type="Pfam" id="PF01695">
    <property type="entry name" value="IstB_IS21"/>
    <property type="match status" value="1"/>
</dbReference>
<dbReference type="STRING" id="576118.SAMN05216216_1483"/>
<organism evidence="2 3">
    <name type="scientific">Lacicoccus qingdaonensis</name>
    <dbReference type="NCBI Taxonomy" id="576118"/>
    <lineage>
        <taxon>Bacteria</taxon>
        <taxon>Bacillati</taxon>
        <taxon>Bacillota</taxon>
        <taxon>Bacilli</taxon>
        <taxon>Bacillales</taxon>
        <taxon>Salinicoccaceae</taxon>
        <taxon>Lacicoccus</taxon>
    </lineage>
</organism>
<evidence type="ECO:0000259" key="1">
    <source>
        <dbReference type="Pfam" id="PF01695"/>
    </source>
</evidence>
<evidence type="ECO:0000313" key="3">
    <source>
        <dbReference type="Proteomes" id="UP000199008"/>
    </source>
</evidence>
<dbReference type="PANTHER" id="PTHR30050">
    <property type="entry name" value="CHROMOSOMAL REPLICATION INITIATOR PROTEIN DNAA"/>
    <property type="match status" value="1"/>
</dbReference>
<dbReference type="Proteomes" id="UP000199008">
    <property type="component" value="Unassembled WGS sequence"/>
</dbReference>
<feature type="domain" description="IstB-like ATP-binding" evidence="1">
    <location>
        <begin position="10"/>
        <end position="240"/>
    </location>
</feature>
<evidence type="ECO:0000313" key="2">
    <source>
        <dbReference type="EMBL" id="SDL35246.1"/>
    </source>
</evidence>